<evidence type="ECO:0000313" key="3">
    <source>
        <dbReference type="Proteomes" id="UP000281553"/>
    </source>
</evidence>
<dbReference type="EMBL" id="UYRU01121858">
    <property type="protein sequence ID" value="VDN49515.1"/>
    <property type="molecule type" value="Genomic_DNA"/>
</dbReference>
<organism evidence="2 3">
    <name type="scientific">Dibothriocephalus latus</name>
    <name type="common">Fish tapeworm</name>
    <name type="synonym">Diphyllobothrium latum</name>
    <dbReference type="NCBI Taxonomy" id="60516"/>
    <lineage>
        <taxon>Eukaryota</taxon>
        <taxon>Metazoa</taxon>
        <taxon>Spiralia</taxon>
        <taxon>Lophotrochozoa</taxon>
        <taxon>Platyhelminthes</taxon>
        <taxon>Cestoda</taxon>
        <taxon>Eucestoda</taxon>
        <taxon>Diphyllobothriidea</taxon>
        <taxon>Diphyllobothriidae</taxon>
        <taxon>Dibothriocephalus</taxon>
    </lineage>
</organism>
<evidence type="ECO:0000313" key="2">
    <source>
        <dbReference type="EMBL" id="VDN49515.1"/>
    </source>
</evidence>
<keyword evidence="3" id="KW-1185">Reference proteome</keyword>
<evidence type="ECO:0000256" key="1">
    <source>
        <dbReference type="SAM" id="MobiDB-lite"/>
    </source>
</evidence>
<accession>A0A3P7P371</accession>
<feature type="region of interest" description="Disordered" evidence="1">
    <location>
        <begin position="1"/>
        <end position="24"/>
    </location>
</feature>
<dbReference type="Proteomes" id="UP000281553">
    <property type="component" value="Unassembled WGS sequence"/>
</dbReference>
<proteinExistence type="predicted"/>
<sequence length="53" mass="5774">MENKCGFEEILPPPEPLEIRPSPALPPNLTLVGTAEEDLTKQRIIFGGKVTVS</sequence>
<dbReference type="AlphaFoldDB" id="A0A3P7P371"/>
<name>A0A3P7P371_DIBLA</name>
<reference evidence="2 3" key="1">
    <citation type="submission" date="2018-11" db="EMBL/GenBank/DDBJ databases">
        <authorList>
            <consortium name="Pathogen Informatics"/>
        </authorList>
    </citation>
    <scope>NUCLEOTIDE SEQUENCE [LARGE SCALE GENOMIC DNA]</scope>
</reference>
<protein>
    <submittedName>
        <fullName evidence="2">Uncharacterized protein</fullName>
    </submittedName>
</protein>
<gene>
    <name evidence="2" type="ORF">DILT_LOCUS19799</name>
</gene>